<proteinExistence type="predicted"/>
<keyword evidence="3" id="KW-1185">Reference proteome</keyword>
<evidence type="ECO:0000313" key="2">
    <source>
        <dbReference type="EMBL" id="CAJ1944906.1"/>
    </source>
</evidence>
<gene>
    <name evidence="2" type="ORF">CYCCA115_LOCUS9104</name>
</gene>
<dbReference type="EMBL" id="CAKOGP040001269">
    <property type="protein sequence ID" value="CAJ1944906.1"/>
    <property type="molecule type" value="Genomic_DNA"/>
</dbReference>
<accession>A0AAD2CS93</accession>
<reference evidence="2" key="1">
    <citation type="submission" date="2023-08" db="EMBL/GenBank/DDBJ databases">
        <authorList>
            <person name="Audoor S."/>
            <person name="Bilcke G."/>
        </authorList>
    </citation>
    <scope>NUCLEOTIDE SEQUENCE</scope>
</reference>
<dbReference type="Proteomes" id="UP001295423">
    <property type="component" value="Unassembled WGS sequence"/>
</dbReference>
<feature type="region of interest" description="Disordered" evidence="1">
    <location>
        <begin position="55"/>
        <end position="78"/>
    </location>
</feature>
<protein>
    <submittedName>
        <fullName evidence="2">Uncharacterized protein</fullName>
    </submittedName>
</protein>
<feature type="compositionally biased region" description="Acidic residues" evidence="1">
    <location>
        <begin position="58"/>
        <end position="78"/>
    </location>
</feature>
<comment type="caution">
    <text evidence="2">The sequence shown here is derived from an EMBL/GenBank/DDBJ whole genome shotgun (WGS) entry which is preliminary data.</text>
</comment>
<evidence type="ECO:0000313" key="3">
    <source>
        <dbReference type="Proteomes" id="UP001295423"/>
    </source>
</evidence>
<organism evidence="2 3">
    <name type="scientific">Cylindrotheca closterium</name>
    <dbReference type="NCBI Taxonomy" id="2856"/>
    <lineage>
        <taxon>Eukaryota</taxon>
        <taxon>Sar</taxon>
        <taxon>Stramenopiles</taxon>
        <taxon>Ochrophyta</taxon>
        <taxon>Bacillariophyta</taxon>
        <taxon>Bacillariophyceae</taxon>
        <taxon>Bacillariophycidae</taxon>
        <taxon>Bacillariales</taxon>
        <taxon>Bacillariaceae</taxon>
        <taxon>Cylindrotheca</taxon>
    </lineage>
</organism>
<name>A0AAD2CS93_9STRA</name>
<evidence type="ECO:0000256" key="1">
    <source>
        <dbReference type="SAM" id="MobiDB-lite"/>
    </source>
</evidence>
<sequence>MHLRKNDAISNAELEELIKDAAKDILESRRIDDKRQHKYDETDRTVDRLLQRIKRREEEDDEEDMDFVQDQQPESDIEMDINDEELKDMIDEVAR</sequence>
<dbReference type="AlphaFoldDB" id="A0AAD2CS93"/>